<sequence length="131" mass="13809">MKPRGGLCISKAGASVVAEAIWGVAVLGPDERNTGTVCPNHLQNIMVASTLSQENVKRYVNVEAIMVAGQRPEVSAYVAASHVTCKGVIYGIPLSEGPGAIDRKIVNARNPLALGERRIQNAGVIIMLFDG</sequence>
<organism evidence="1 2">
    <name type="scientific">Rhipicephalus microplus</name>
    <name type="common">Cattle tick</name>
    <name type="synonym">Boophilus microplus</name>
    <dbReference type="NCBI Taxonomy" id="6941"/>
    <lineage>
        <taxon>Eukaryota</taxon>
        <taxon>Metazoa</taxon>
        <taxon>Ecdysozoa</taxon>
        <taxon>Arthropoda</taxon>
        <taxon>Chelicerata</taxon>
        <taxon>Arachnida</taxon>
        <taxon>Acari</taxon>
        <taxon>Parasitiformes</taxon>
        <taxon>Ixodida</taxon>
        <taxon>Ixodoidea</taxon>
        <taxon>Ixodidae</taxon>
        <taxon>Rhipicephalinae</taxon>
        <taxon>Rhipicephalus</taxon>
        <taxon>Boophilus</taxon>
    </lineage>
</organism>
<proteinExistence type="predicted"/>
<dbReference type="Proteomes" id="UP000821866">
    <property type="component" value="Chromosome 8"/>
</dbReference>
<protein>
    <submittedName>
        <fullName evidence="1">Uncharacterized protein</fullName>
    </submittedName>
</protein>
<evidence type="ECO:0000313" key="1">
    <source>
        <dbReference type="EMBL" id="KAH8019740.1"/>
    </source>
</evidence>
<gene>
    <name evidence="1" type="ORF">HPB51_021563</name>
</gene>
<accession>A0A9J6DC45</accession>
<dbReference type="AlphaFoldDB" id="A0A9J6DC45"/>
<name>A0A9J6DC45_RHIMP</name>
<keyword evidence="2" id="KW-1185">Reference proteome</keyword>
<reference evidence="1" key="2">
    <citation type="submission" date="2021-09" db="EMBL/GenBank/DDBJ databases">
        <authorList>
            <person name="Jia N."/>
            <person name="Wang J."/>
            <person name="Shi W."/>
            <person name="Du L."/>
            <person name="Sun Y."/>
            <person name="Zhan W."/>
            <person name="Jiang J."/>
            <person name="Wang Q."/>
            <person name="Zhang B."/>
            <person name="Ji P."/>
            <person name="Sakyi L.B."/>
            <person name="Cui X."/>
            <person name="Yuan T."/>
            <person name="Jiang B."/>
            <person name="Yang W."/>
            <person name="Lam T.T.-Y."/>
            <person name="Chang Q."/>
            <person name="Ding S."/>
            <person name="Wang X."/>
            <person name="Zhu J."/>
            <person name="Ruan X."/>
            <person name="Zhao L."/>
            <person name="Wei J."/>
            <person name="Que T."/>
            <person name="Du C."/>
            <person name="Cheng J."/>
            <person name="Dai P."/>
            <person name="Han X."/>
            <person name="Huang E."/>
            <person name="Gao Y."/>
            <person name="Liu J."/>
            <person name="Shao H."/>
            <person name="Ye R."/>
            <person name="Li L."/>
            <person name="Wei W."/>
            <person name="Wang X."/>
            <person name="Wang C."/>
            <person name="Huo Q."/>
            <person name="Li W."/>
            <person name="Guo W."/>
            <person name="Chen H."/>
            <person name="Chen S."/>
            <person name="Zhou L."/>
            <person name="Zhou L."/>
            <person name="Ni X."/>
            <person name="Tian J."/>
            <person name="Zhou Y."/>
            <person name="Sheng Y."/>
            <person name="Liu T."/>
            <person name="Pan Y."/>
            <person name="Xia L."/>
            <person name="Li J."/>
            <person name="Zhao F."/>
            <person name="Cao W."/>
        </authorList>
    </citation>
    <scope>NUCLEOTIDE SEQUENCE</scope>
    <source>
        <strain evidence="1">Rmic-2018</strain>
        <tissue evidence="1">Larvae</tissue>
    </source>
</reference>
<dbReference type="EMBL" id="JABSTU010000010">
    <property type="protein sequence ID" value="KAH8019740.1"/>
    <property type="molecule type" value="Genomic_DNA"/>
</dbReference>
<evidence type="ECO:0000313" key="2">
    <source>
        <dbReference type="Proteomes" id="UP000821866"/>
    </source>
</evidence>
<reference evidence="1" key="1">
    <citation type="journal article" date="2020" name="Cell">
        <title>Large-Scale Comparative Analyses of Tick Genomes Elucidate Their Genetic Diversity and Vector Capacities.</title>
        <authorList>
            <consortium name="Tick Genome and Microbiome Consortium (TIGMIC)"/>
            <person name="Jia N."/>
            <person name="Wang J."/>
            <person name="Shi W."/>
            <person name="Du L."/>
            <person name="Sun Y."/>
            <person name="Zhan W."/>
            <person name="Jiang J.F."/>
            <person name="Wang Q."/>
            <person name="Zhang B."/>
            <person name="Ji P."/>
            <person name="Bell-Sakyi L."/>
            <person name="Cui X.M."/>
            <person name="Yuan T.T."/>
            <person name="Jiang B.G."/>
            <person name="Yang W.F."/>
            <person name="Lam T.T."/>
            <person name="Chang Q.C."/>
            <person name="Ding S.J."/>
            <person name="Wang X.J."/>
            <person name="Zhu J.G."/>
            <person name="Ruan X.D."/>
            <person name="Zhao L."/>
            <person name="Wei J.T."/>
            <person name="Ye R.Z."/>
            <person name="Que T.C."/>
            <person name="Du C.H."/>
            <person name="Zhou Y.H."/>
            <person name="Cheng J.X."/>
            <person name="Dai P.F."/>
            <person name="Guo W.B."/>
            <person name="Han X.H."/>
            <person name="Huang E.J."/>
            <person name="Li L.F."/>
            <person name="Wei W."/>
            <person name="Gao Y.C."/>
            <person name="Liu J.Z."/>
            <person name="Shao H.Z."/>
            <person name="Wang X."/>
            <person name="Wang C.C."/>
            <person name="Yang T.C."/>
            <person name="Huo Q.B."/>
            <person name="Li W."/>
            <person name="Chen H.Y."/>
            <person name="Chen S.E."/>
            <person name="Zhou L.G."/>
            <person name="Ni X.B."/>
            <person name="Tian J.H."/>
            <person name="Sheng Y."/>
            <person name="Liu T."/>
            <person name="Pan Y.S."/>
            <person name="Xia L.Y."/>
            <person name="Li J."/>
            <person name="Zhao F."/>
            <person name="Cao W.C."/>
        </authorList>
    </citation>
    <scope>NUCLEOTIDE SEQUENCE</scope>
    <source>
        <strain evidence="1">Rmic-2018</strain>
    </source>
</reference>
<comment type="caution">
    <text evidence="1">The sequence shown here is derived from an EMBL/GenBank/DDBJ whole genome shotgun (WGS) entry which is preliminary data.</text>
</comment>